<dbReference type="Pfam" id="PF00066">
    <property type="entry name" value="Notch"/>
    <property type="match status" value="1"/>
</dbReference>
<proteinExistence type="predicted"/>
<dbReference type="InterPro" id="IPR000800">
    <property type="entry name" value="Notch_dom"/>
</dbReference>
<dbReference type="Proteomes" id="UP001054902">
    <property type="component" value="Unassembled WGS sequence"/>
</dbReference>
<sequence length="581" mass="67230">MDDHRYDFDSHLEDDLSYMYDLDGDYSTRRGSVVYTRAREGLDEKEEQEEETKALLLKIINDNKKEYEEKLKKQETRYEERIQQLEDSIARRSYTRGSTSYTNCDERDLKLQRLEEALSQVNILQKSHHTSLTKPMESFDDDYRRDEERNSQNEDTNETDINVKFAEDIFSVMMICPFCSKGYFLGIATFMFQVLLTFDYVLSFIRFARNGFIDDRGNHDFEMPNSINWNVGLARICVAILSILLLSDIQIAIQYLFLFRNGNVENMEILRRNQVKETSEGNLSVLRSVYVPNLLRFHQGVIVIFMLFILIIENEDFIELLMNFTALFIISQIDDIIFKVVRRGYFFGYDMTTVAAKIEKIEFTEKREQKVCSSFAFRSFLLGMIHITMLSLTGTITWQQVTGQFFFTKYPYCQISKDEINLFGDGICDGGTLNSLECDFDGGDCDDFNIAYPNCAARDPSKLGDGICDEVYNNQECNYDENDCNSCPFGDPDRLDELEDGNRLKNLDQCDGGLYSTKRCNYDAGACDSLRVQFPRCDFEEIGNMFDENDYAPVLGDGICDSLTSDYNTEECGFEFGDCVD</sequence>
<feature type="compositionally biased region" description="Basic and acidic residues" evidence="5">
    <location>
        <begin position="141"/>
        <end position="152"/>
    </location>
</feature>
<dbReference type="SMART" id="SM00004">
    <property type="entry name" value="NL"/>
    <property type="match status" value="2"/>
</dbReference>
<evidence type="ECO:0000256" key="1">
    <source>
        <dbReference type="ARBA" id="ARBA00022737"/>
    </source>
</evidence>
<feature type="transmembrane region" description="Helical" evidence="6">
    <location>
        <begin position="233"/>
        <end position="257"/>
    </location>
</feature>
<dbReference type="AlphaFoldDB" id="A0AAD3CFJ8"/>
<feature type="coiled-coil region" evidence="4">
    <location>
        <begin position="57"/>
        <end position="88"/>
    </location>
</feature>
<keyword evidence="9" id="KW-1185">Reference proteome</keyword>
<evidence type="ECO:0000256" key="4">
    <source>
        <dbReference type="SAM" id="Coils"/>
    </source>
</evidence>
<keyword evidence="4" id="KW-0175">Coiled coil</keyword>
<dbReference type="Gene3D" id="3.30.300.320">
    <property type="match status" value="1"/>
</dbReference>
<feature type="transmembrane region" description="Helical" evidence="6">
    <location>
        <begin position="375"/>
        <end position="398"/>
    </location>
</feature>
<feature type="transmembrane region" description="Helical" evidence="6">
    <location>
        <begin position="183"/>
        <end position="202"/>
    </location>
</feature>
<protein>
    <recommendedName>
        <fullName evidence="7">LNR domain-containing protein</fullName>
    </recommendedName>
</protein>
<keyword evidence="6" id="KW-0812">Transmembrane</keyword>
<feature type="domain" description="LNR" evidence="7">
    <location>
        <begin position="448"/>
        <end position="485"/>
    </location>
</feature>
<evidence type="ECO:0000256" key="3">
    <source>
        <dbReference type="ARBA" id="ARBA00023180"/>
    </source>
</evidence>
<evidence type="ECO:0000313" key="8">
    <source>
        <dbReference type="EMBL" id="GFH43979.1"/>
    </source>
</evidence>
<evidence type="ECO:0000259" key="7">
    <source>
        <dbReference type="SMART" id="SM00004"/>
    </source>
</evidence>
<feature type="domain" description="LNR" evidence="7">
    <location>
        <begin position="406"/>
        <end position="446"/>
    </location>
</feature>
<name>A0AAD3CFJ8_9STRA</name>
<keyword evidence="6" id="KW-0472">Membrane</keyword>
<keyword evidence="6" id="KW-1133">Transmembrane helix</keyword>
<organism evidence="8 9">
    <name type="scientific">Chaetoceros tenuissimus</name>
    <dbReference type="NCBI Taxonomy" id="426638"/>
    <lineage>
        <taxon>Eukaryota</taxon>
        <taxon>Sar</taxon>
        <taxon>Stramenopiles</taxon>
        <taxon>Ochrophyta</taxon>
        <taxon>Bacillariophyta</taxon>
        <taxon>Coscinodiscophyceae</taxon>
        <taxon>Chaetocerotophycidae</taxon>
        <taxon>Chaetocerotales</taxon>
        <taxon>Chaetocerotaceae</taxon>
        <taxon>Chaetoceros</taxon>
    </lineage>
</organism>
<accession>A0AAD3CFJ8</accession>
<keyword evidence="3" id="KW-0325">Glycoprotein</keyword>
<evidence type="ECO:0000313" key="9">
    <source>
        <dbReference type="Proteomes" id="UP001054902"/>
    </source>
</evidence>
<evidence type="ECO:0000256" key="6">
    <source>
        <dbReference type="SAM" id="Phobius"/>
    </source>
</evidence>
<dbReference type="EMBL" id="BLLK01000019">
    <property type="protein sequence ID" value="GFH43979.1"/>
    <property type="molecule type" value="Genomic_DNA"/>
</dbReference>
<feature type="region of interest" description="Disordered" evidence="5">
    <location>
        <begin position="126"/>
        <end position="158"/>
    </location>
</feature>
<evidence type="ECO:0000256" key="2">
    <source>
        <dbReference type="ARBA" id="ARBA00023157"/>
    </source>
</evidence>
<keyword evidence="2" id="KW-1015">Disulfide bond</keyword>
<keyword evidence="1" id="KW-0677">Repeat</keyword>
<gene>
    <name evidence="8" type="ORF">CTEN210_00453</name>
</gene>
<evidence type="ECO:0000256" key="5">
    <source>
        <dbReference type="SAM" id="MobiDB-lite"/>
    </source>
</evidence>
<comment type="caution">
    <text evidence="8">The sequence shown here is derived from an EMBL/GenBank/DDBJ whole genome shotgun (WGS) entry which is preliminary data.</text>
</comment>
<reference evidence="8 9" key="1">
    <citation type="journal article" date="2021" name="Sci. Rep.">
        <title>The genome of the diatom Chaetoceros tenuissimus carries an ancient integrated fragment of an extant virus.</title>
        <authorList>
            <person name="Hongo Y."/>
            <person name="Kimura K."/>
            <person name="Takaki Y."/>
            <person name="Yoshida Y."/>
            <person name="Baba S."/>
            <person name="Kobayashi G."/>
            <person name="Nagasaki K."/>
            <person name="Hano T."/>
            <person name="Tomaru Y."/>
        </authorList>
    </citation>
    <scope>NUCLEOTIDE SEQUENCE [LARGE SCALE GENOMIC DNA]</scope>
    <source>
        <strain evidence="8 9">NIES-3715</strain>
    </source>
</reference>
<feature type="transmembrane region" description="Helical" evidence="6">
    <location>
        <begin position="294"/>
        <end position="312"/>
    </location>
</feature>